<comment type="caution">
    <text evidence="1">The sequence shown here is derived from an EMBL/GenBank/DDBJ whole genome shotgun (WGS) entry which is preliminary data.</text>
</comment>
<organism evidence="1 2">
    <name type="scientific">Candidatus Iainarchaeum sp</name>
    <dbReference type="NCBI Taxonomy" id="3101447"/>
    <lineage>
        <taxon>Archaea</taxon>
        <taxon>Candidatus Iainarchaeota</taxon>
        <taxon>Candidatus Iainarchaeia</taxon>
        <taxon>Candidatus Iainarchaeales</taxon>
        <taxon>Candidatus Iainarchaeaceae</taxon>
        <taxon>Candidatus Iainarchaeum</taxon>
    </lineage>
</organism>
<evidence type="ECO:0000313" key="2">
    <source>
        <dbReference type="Proteomes" id="UP000226712"/>
    </source>
</evidence>
<protein>
    <recommendedName>
        <fullName evidence="3">Class III signal peptide-containing protein</fullName>
    </recommendedName>
</protein>
<evidence type="ECO:0008006" key="3">
    <source>
        <dbReference type="Google" id="ProtNLM"/>
    </source>
</evidence>
<name>A0A2D6LQC7_9ARCH</name>
<proteinExistence type="predicted"/>
<dbReference type="Proteomes" id="UP000226712">
    <property type="component" value="Unassembled WGS sequence"/>
</dbReference>
<dbReference type="EMBL" id="NZBD01000015">
    <property type="protein sequence ID" value="MAG18375.1"/>
    <property type="molecule type" value="Genomic_DNA"/>
</dbReference>
<accession>A0A2D6LQC7</accession>
<sequence length="128" mass="13928">MKKGQLSMDLLLAILAAVLFLLLMQAYMEGFNVTIQESKTKNALDSVLLDVYSAVGSVKAYGAEMEYTIPNSIECEVDIGNSTNADITVTDLDSGTDRKYTDLDLSKIKIEPSTGTIYCGDTITITKE</sequence>
<evidence type="ECO:0000313" key="1">
    <source>
        <dbReference type="EMBL" id="MAG18375.1"/>
    </source>
</evidence>
<gene>
    <name evidence="1" type="ORF">CL944_02795</name>
</gene>
<reference evidence="2" key="1">
    <citation type="submission" date="2017-09" db="EMBL/GenBank/DDBJ databases">
        <title>The Reconstruction of 2,631 Draft Metagenome-Assembled Genomes from the Global Oceans.</title>
        <authorList>
            <person name="Tully B.J."/>
            <person name="Graham E.D."/>
            <person name="Heidelberg J.F."/>
        </authorList>
    </citation>
    <scope>NUCLEOTIDE SEQUENCE [LARGE SCALE GENOMIC DNA]</scope>
</reference>
<dbReference type="AlphaFoldDB" id="A0A2D6LQC7"/>